<proteinExistence type="inferred from homology"/>
<feature type="region of interest" description="Disordered" evidence="7">
    <location>
        <begin position="417"/>
        <end position="437"/>
    </location>
</feature>
<keyword evidence="6" id="KW-0407">Ion channel</keyword>
<comment type="subcellular location">
    <subcellularLocation>
        <location evidence="6">Cell membrane</location>
        <topology evidence="6">Multi-pass membrane protein</topology>
    </subcellularLocation>
    <subcellularLocation>
        <location evidence="1">Membrane</location>
    </subcellularLocation>
</comment>
<evidence type="ECO:0000313" key="9">
    <source>
        <dbReference type="RefSeq" id="XP_023930978.1"/>
    </source>
</evidence>
<dbReference type="Pfam" id="PF01062">
    <property type="entry name" value="Bestrophin"/>
    <property type="match status" value="1"/>
</dbReference>
<dbReference type="RefSeq" id="XP_023930978.1">
    <property type="nucleotide sequence ID" value="XM_024075210.1"/>
</dbReference>
<feature type="compositionally biased region" description="Polar residues" evidence="7">
    <location>
        <begin position="470"/>
        <end position="487"/>
    </location>
</feature>
<evidence type="ECO:0000313" key="8">
    <source>
        <dbReference type="Proteomes" id="UP000085678"/>
    </source>
</evidence>
<dbReference type="PANTHER" id="PTHR10736:SF65">
    <property type="entry name" value="BESTROPHIN 1, ISOFORM C-RELATED"/>
    <property type="match status" value="1"/>
</dbReference>
<evidence type="ECO:0000256" key="7">
    <source>
        <dbReference type="SAM" id="MobiDB-lite"/>
    </source>
</evidence>
<dbReference type="GO" id="GO:0034707">
    <property type="term" value="C:chloride channel complex"/>
    <property type="evidence" value="ECO:0007669"/>
    <property type="project" value="UniProtKB-KW"/>
</dbReference>
<keyword evidence="6" id="KW-0813">Transport</keyword>
<feature type="transmembrane region" description="Helical" evidence="6">
    <location>
        <begin position="235"/>
        <end position="257"/>
    </location>
</feature>
<evidence type="ECO:0000313" key="10">
    <source>
        <dbReference type="RefSeq" id="XP_023930979.1"/>
    </source>
</evidence>
<evidence type="ECO:0000256" key="5">
    <source>
        <dbReference type="ARBA" id="ARBA00034769"/>
    </source>
</evidence>
<dbReference type="KEGG" id="lak:112041682"/>
<organism evidence="8 9">
    <name type="scientific">Lingula anatina</name>
    <name type="common">Brachiopod</name>
    <name type="synonym">Lingula unguis</name>
    <dbReference type="NCBI Taxonomy" id="7574"/>
    <lineage>
        <taxon>Eukaryota</taxon>
        <taxon>Metazoa</taxon>
        <taxon>Spiralia</taxon>
        <taxon>Lophotrochozoa</taxon>
        <taxon>Brachiopoda</taxon>
        <taxon>Linguliformea</taxon>
        <taxon>Lingulata</taxon>
        <taxon>Lingulida</taxon>
        <taxon>Linguloidea</taxon>
        <taxon>Lingulidae</taxon>
        <taxon>Lingula</taxon>
    </lineage>
</organism>
<keyword evidence="2 6" id="KW-0812">Transmembrane</keyword>
<evidence type="ECO:0000256" key="3">
    <source>
        <dbReference type="ARBA" id="ARBA00022989"/>
    </source>
</evidence>
<dbReference type="InterPro" id="IPR000615">
    <property type="entry name" value="Bestrophin"/>
</dbReference>
<dbReference type="AlphaFoldDB" id="A0A2R2ML91"/>
<feature type="region of interest" description="Disordered" evidence="7">
    <location>
        <begin position="453"/>
        <end position="487"/>
    </location>
</feature>
<dbReference type="InterPro" id="IPR021134">
    <property type="entry name" value="Bestrophin-like"/>
</dbReference>
<evidence type="ECO:0000256" key="6">
    <source>
        <dbReference type="RuleBase" id="RU363126"/>
    </source>
</evidence>
<gene>
    <name evidence="9 10" type="primary">LOC112041682</name>
</gene>
<protein>
    <recommendedName>
        <fullName evidence="6">Bestrophin homolog</fullName>
    </recommendedName>
</protein>
<reference evidence="9 10" key="2">
    <citation type="submission" date="2025-04" db="UniProtKB">
        <authorList>
            <consortium name="RefSeq"/>
        </authorList>
    </citation>
    <scope>IDENTIFICATION</scope>
</reference>
<keyword evidence="6" id="KW-0869">Chloride channel</keyword>
<comment type="similarity">
    <text evidence="5 6">Belongs to the anion channel-forming bestrophin (TC 1.A.46) family. Calcium-sensitive chloride channel subfamily.</text>
</comment>
<keyword evidence="6" id="KW-0868">Chloride</keyword>
<keyword evidence="8" id="KW-1185">Reference proteome</keyword>
<reference evidence="9 10" key="1">
    <citation type="journal article" date="2015" name="Nat. Commun.">
        <title>The Lingula genome provides insights into brachiopod evolution and the origin of phosphate biomineralization.</title>
        <authorList>
            <person name="Luo Y.J."/>
            <person name="Takeuchi T."/>
            <person name="Koyanagi R."/>
            <person name="Yamada L."/>
            <person name="Kanda M."/>
            <person name="Khalturina M."/>
            <person name="Fujie M."/>
            <person name="Yamasaki S.I."/>
            <person name="Endo K."/>
            <person name="Satoh N."/>
        </authorList>
    </citation>
    <scope>NUCLEOTIDE SEQUENCE</scope>
</reference>
<sequence length="487" mass="56594">MTVTYTAEVATSHFGTFWRLLLRWKGSVYKLLWVELLIFVVAYFTISFIYRFALPENHKRTFERISIYCELYNNLIPMAFVLGFYVSIVVTRWWEEFMSIPWPDKMALYVTANIHGHDDRGRLIRRTIMRYICLSFVMTARAISTAVKKRFPTDDHLTEAGLQTENEQKIIEGVKTNNSKYFVPLVWTTSIISRARKEGRIRDDFAMKTLVEELNFVRGQLGGLLNYDWINVPLIYTQVVTMAVYTFFLSCLMGRQFLDPQQGYDNHQIDFYIPIFTILQFIFYMGWLKVAESLLNPFGEDDDDFEMNWLIDRNLQVAYLIVDEMHSEHPDLIKDQFWDEADFTLPYNAASEQFKVTDPHVGSAADIEVPEHASEFVPLASIPEEPVHAISTPQDVPRESTAVRFNSLSSRKRRNRLNLKNSEILDRHSPRSMTSQQEEDIFMMSDLSVEKAGVVDQDQEAETRFGGNPSERTLTSDSVQNVSECRT</sequence>
<dbReference type="GO" id="GO:0005886">
    <property type="term" value="C:plasma membrane"/>
    <property type="evidence" value="ECO:0007669"/>
    <property type="project" value="UniProtKB-SubCell"/>
</dbReference>
<feature type="transmembrane region" description="Helical" evidence="6">
    <location>
        <begin position="31"/>
        <end position="54"/>
    </location>
</feature>
<dbReference type="STRING" id="7574.A0A2R2ML91"/>
<keyword evidence="6" id="KW-0406">Ion transport</keyword>
<dbReference type="Proteomes" id="UP000085678">
    <property type="component" value="Unplaced"/>
</dbReference>
<keyword evidence="3 6" id="KW-1133">Transmembrane helix</keyword>
<name>A0A2R2ML91_LINAN</name>
<evidence type="ECO:0000256" key="2">
    <source>
        <dbReference type="ARBA" id="ARBA00022692"/>
    </source>
</evidence>
<keyword evidence="4 6" id="KW-0472">Membrane</keyword>
<evidence type="ECO:0000256" key="1">
    <source>
        <dbReference type="ARBA" id="ARBA00004370"/>
    </source>
</evidence>
<dbReference type="OrthoDB" id="201595at2759"/>
<dbReference type="GO" id="GO:0005254">
    <property type="term" value="F:chloride channel activity"/>
    <property type="evidence" value="ECO:0007669"/>
    <property type="project" value="UniProtKB-KW"/>
</dbReference>
<dbReference type="PANTHER" id="PTHR10736">
    <property type="entry name" value="BESTROPHIN"/>
    <property type="match status" value="1"/>
</dbReference>
<accession>A0A2R2ML91</accession>
<dbReference type="RefSeq" id="XP_023930979.1">
    <property type="nucleotide sequence ID" value="XM_024075211.1"/>
</dbReference>
<dbReference type="GeneID" id="112041682"/>
<feature type="transmembrane region" description="Helical" evidence="6">
    <location>
        <begin position="75"/>
        <end position="94"/>
    </location>
</feature>
<feature type="transmembrane region" description="Helical" evidence="6">
    <location>
        <begin position="269"/>
        <end position="287"/>
    </location>
</feature>
<keyword evidence="6" id="KW-1003">Cell membrane</keyword>
<comment type="function">
    <text evidence="6">Forms chloride channels.</text>
</comment>
<evidence type="ECO:0000256" key="4">
    <source>
        <dbReference type="ARBA" id="ARBA00023136"/>
    </source>
</evidence>